<dbReference type="EMBL" id="PGCI01000001">
    <property type="protein sequence ID" value="PLW52404.1"/>
    <property type="molecule type" value="Genomic_DNA"/>
</dbReference>
<accession>A0A2N5VQZ5</accession>
<gene>
    <name evidence="2" type="ORF">PCANC_04572</name>
    <name evidence="1" type="ORF">PCASD_00026</name>
</gene>
<protein>
    <submittedName>
        <fullName evidence="1">Uncharacterized protein</fullName>
    </submittedName>
</protein>
<evidence type="ECO:0000313" key="1">
    <source>
        <dbReference type="EMBL" id="PLW52404.1"/>
    </source>
</evidence>
<sequence>MEWSYIRERVHDCPGWPAVIRQRSKYHAEHQDAVADKRRCDLLRGKICPTTINERHRQHDPFSKVMLDWFLHPARPLCKTGRTVAVRPLLSDPLFPGS</sequence>
<evidence type="ECO:0000313" key="3">
    <source>
        <dbReference type="Proteomes" id="UP000235388"/>
    </source>
</evidence>
<name>A0A2N5VQZ5_9BASI</name>
<comment type="caution">
    <text evidence="1">The sequence shown here is derived from an EMBL/GenBank/DDBJ whole genome shotgun (WGS) entry which is preliminary data.</text>
</comment>
<dbReference type="AlphaFoldDB" id="A0A2N5VQZ5"/>
<dbReference type="EMBL" id="PGCJ01000029">
    <property type="protein sequence ID" value="PLW55710.1"/>
    <property type="molecule type" value="Genomic_DNA"/>
</dbReference>
<dbReference type="Proteomes" id="UP000235388">
    <property type="component" value="Unassembled WGS sequence"/>
</dbReference>
<reference evidence="3 4" key="1">
    <citation type="submission" date="2017-11" db="EMBL/GenBank/DDBJ databases">
        <title>De novo assembly and phasing of dikaryotic genomes from two isolates of Puccinia coronata f. sp. avenae, the causal agent of oat crown rust.</title>
        <authorList>
            <person name="Miller M.E."/>
            <person name="Zhang Y."/>
            <person name="Omidvar V."/>
            <person name="Sperschneider J."/>
            <person name="Schwessinger B."/>
            <person name="Raley C."/>
            <person name="Palmer J.M."/>
            <person name="Garnica D."/>
            <person name="Upadhyaya N."/>
            <person name="Rathjen J."/>
            <person name="Taylor J.M."/>
            <person name="Park R.F."/>
            <person name="Dodds P.N."/>
            <person name="Hirsch C.D."/>
            <person name="Kianian S.F."/>
            <person name="Figueroa M."/>
        </authorList>
    </citation>
    <scope>NUCLEOTIDE SEQUENCE [LARGE SCALE GENOMIC DNA]</scope>
    <source>
        <strain evidence="2">12NC29</strain>
        <strain evidence="1">12SD80</strain>
    </source>
</reference>
<proteinExistence type="predicted"/>
<keyword evidence="3" id="KW-1185">Reference proteome</keyword>
<evidence type="ECO:0000313" key="2">
    <source>
        <dbReference type="EMBL" id="PLW55710.1"/>
    </source>
</evidence>
<organism evidence="1 4">
    <name type="scientific">Puccinia coronata f. sp. avenae</name>
    <dbReference type="NCBI Taxonomy" id="200324"/>
    <lineage>
        <taxon>Eukaryota</taxon>
        <taxon>Fungi</taxon>
        <taxon>Dikarya</taxon>
        <taxon>Basidiomycota</taxon>
        <taxon>Pucciniomycotina</taxon>
        <taxon>Pucciniomycetes</taxon>
        <taxon>Pucciniales</taxon>
        <taxon>Pucciniaceae</taxon>
        <taxon>Puccinia</taxon>
    </lineage>
</organism>
<evidence type="ECO:0000313" key="4">
    <source>
        <dbReference type="Proteomes" id="UP000235392"/>
    </source>
</evidence>
<dbReference type="Proteomes" id="UP000235392">
    <property type="component" value="Unassembled WGS sequence"/>
</dbReference>